<evidence type="ECO:0000313" key="7">
    <source>
        <dbReference type="Proteomes" id="UP000633365"/>
    </source>
</evidence>
<dbReference type="AlphaFoldDB" id="A0A935C7M0"/>
<dbReference type="InterPro" id="IPR015860">
    <property type="entry name" value="ABC_transpr_TagH-like"/>
</dbReference>
<keyword evidence="4 6" id="KW-0067">ATP-binding</keyword>
<dbReference type="Proteomes" id="UP000633365">
    <property type="component" value="Unassembled WGS sequence"/>
</dbReference>
<dbReference type="PROSITE" id="PS00211">
    <property type="entry name" value="ABC_TRANSPORTER_1"/>
    <property type="match status" value="1"/>
</dbReference>
<protein>
    <submittedName>
        <fullName evidence="6">ABC transporter ATP-binding protein</fullName>
    </submittedName>
</protein>
<dbReference type="PANTHER" id="PTHR46743">
    <property type="entry name" value="TEICHOIC ACIDS EXPORT ATP-BINDING PROTEIN TAGH"/>
    <property type="match status" value="1"/>
</dbReference>
<evidence type="ECO:0000256" key="4">
    <source>
        <dbReference type="ARBA" id="ARBA00022840"/>
    </source>
</evidence>
<accession>A0A935C7M0</accession>
<dbReference type="SMART" id="SM00382">
    <property type="entry name" value="AAA"/>
    <property type="match status" value="1"/>
</dbReference>
<dbReference type="EMBL" id="JAEQMG010000186">
    <property type="protein sequence ID" value="MBK6090183.1"/>
    <property type="molecule type" value="Genomic_DNA"/>
</dbReference>
<name>A0A935C7M0_9FIRM</name>
<dbReference type="SUPFAM" id="SSF52540">
    <property type="entry name" value="P-loop containing nucleoside triphosphate hydrolases"/>
    <property type="match status" value="1"/>
</dbReference>
<dbReference type="GO" id="GO:0005524">
    <property type="term" value="F:ATP binding"/>
    <property type="evidence" value="ECO:0007669"/>
    <property type="project" value="UniProtKB-KW"/>
</dbReference>
<dbReference type="InterPro" id="IPR003593">
    <property type="entry name" value="AAA+_ATPase"/>
</dbReference>
<proteinExistence type="inferred from homology"/>
<feature type="domain" description="ABC transporter" evidence="5">
    <location>
        <begin position="23"/>
        <end position="245"/>
    </location>
</feature>
<keyword evidence="7" id="KW-1185">Reference proteome</keyword>
<dbReference type="CDD" id="cd03220">
    <property type="entry name" value="ABC_KpsT_Wzt"/>
    <property type="match status" value="1"/>
</dbReference>
<evidence type="ECO:0000259" key="5">
    <source>
        <dbReference type="PROSITE" id="PS50893"/>
    </source>
</evidence>
<reference evidence="6" key="1">
    <citation type="submission" date="2021-01" db="EMBL/GenBank/DDBJ databases">
        <title>Genome public.</title>
        <authorList>
            <person name="Liu C."/>
            <person name="Sun Q."/>
        </authorList>
    </citation>
    <scope>NUCLEOTIDE SEQUENCE</scope>
    <source>
        <strain evidence="6">M6</strain>
    </source>
</reference>
<dbReference type="InterPro" id="IPR027417">
    <property type="entry name" value="P-loop_NTPase"/>
</dbReference>
<gene>
    <name evidence="6" type="ORF">JKK62_16290</name>
</gene>
<dbReference type="InterPro" id="IPR050683">
    <property type="entry name" value="Bact_Polysacc_Export_ATP-bd"/>
</dbReference>
<evidence type="ECO:0000256" key="3">
    <source>
        <dbReference type="ARBA" id="ARBA00022741"/>
    </source>
</evidence>
<dbReference type="GO" id="GO:0016887">
    <property type="term" value="F:ATP hydrolysis activity"/>
    <property type="evidence" value="ECO:0007669"/>
    <property type="project" value="InterPro"/>
</dbReference>
<sequence length="248" mass="27726">MSEAIITFKNVSKTYILYKNDQARFKALFFKPRNPKTNKALNDVSFEIYRGESVGIVGDNGAGKSTLLKMITGVAFPDEGEIIVNGKVAALLELTAGFSMEMTGRENIYLKGYILGLEDAYIKQIEERIIDFAELGDYIDQPVRTYSSGMKMRLGFAINVNIEPDVLVVDEALSVGDASFKRKCKDKIKEIISAGTTVLYVSHNAESVREICPRSIYLRKGTVIFDGNTDETLKVYQDYKAAQKNKKK</sequence>
<keyword evidence="3" id="KW-0547">Nucleotide-binding</keyword>
<evidence type="ECO:0000256" key="2">
    <source>
        <dbReference type="ARBA" id="ARBA00022448"/>
    </source>
</evidence>
<dbReference type="GO" id="GO:0016020">
    <property type="term" value="C:membrane"/>
    <property type="evidence" value="ECO:0007669"/>
    <property type="project" value="InterPro"/>
</dbReference>
<comment type="caution">
    <text evidence="6">The sequence shown here is derived from an EMBL/GenBank/DDBJ whole genome shotgun (WGS) entry which is preliminary data.</text>
</comment>
<evidence type="ECO:0000256" key="1">
    <source>
        <dbReference type="ARBA" id="ARBA00005417"/>
    </source>
</evidence>
<evidence type="ECO:0000313" key="6">
    <source>
        <dbReference type="EMBL" id="MBK6090183.1"/>
    </source>
</evidence>
<dbReference type="Pfam" id="PF00005">
    <property type="entry name" value="ABC_tran"/>
    <property type="match status" value="1"/>
</dbReference>
<dbReference type="PROSITE" id="PS50893">
    <property type="entry name" value="ABC_TRANSPORTER_2"/>
    <property type="match status" value="1"/>
</dbReference>
<dbReference type="GO" id="GO:0140359">
    <property type="term" value="F:ABC-type transporter activity"/>
    <property type="evidence" value="ECO:0007669"/>
    <property type="project" value="InterPro"/>
</dbReference>
<organism evidence="6 7">
    <name type="scientific">Ruminococcus difficilis</name>
    <dbReference type="NCBI Taxonomy" id="2763069"/>
    <lineage>
        <taxon>Bacteria</taxon>
        <taxon>Bacillati</taxon>
        <taxon>Bacillota</taxon>
        <taxon>Clostridia</taxon>
        <taxon>Eubacteriales</taxon>
        <taxon>Oscillospiraceae</taxon>
        <taxon>Ruminococcus</taxon>
    </lineage>
</organism>
<dbReference type="Gene3D" id="3.40.50.300">
    <property type="entry name" value="P-loop containing nucleotide triphosphate hydrolases"/>
    <property type="match status" value="1"/>
</dbReference>
<comment type="similarity">
    <text evidence="1">Belongs to the ABC transporter superfamily.</text>
</comment>
<dbReference type="InterPro" id="IPR003439">
    <property type="entry name" value="ABC_transporter-like_ATP-bd"/>
</dbReference>
<dbReference type="PANTHER" id="PTHR46743:SF2">
    <property type="entry name" value="TEICHOIC ACIDS EXPORT ATP-BINDING PROTEIN TAGH"/>
    <property type="match status" value="1"/>
</dbReference>
<dbReference type="InterPro" id="IPR017871">
    <property type="entry name" value="ABC_transporter-like_CS"/>
</dbReference>
<dbReference type="RefSeq" id="WP_201428856.1">
    <property type="nucleotide sequence ID" value="NZ_JAEQMG010000186.1"/>
</dbReference>
<keyword evidence="2" id="KW-0813">Transport</keyword>